<accession>A0A1G1XRR9</accession>
<sequence length="153" mass="17204">MKSRSSYAEVRTVPHVHVKVPKSEGKYMNPVAPHEFTLPDGTKAQVPGHWRHGQMVDGIIVNRHFYGIDDVDLGNFICATVKVVQKKTREGTYVMLDITKETECPRAEWRVKFLEQEQCGSDILIPGTRGHCLHFEPLKAETANKEETASACA</sequence>
<protein>
    <submittedName>
        <fullName evidence="1">Uncharacterized protein</fullName>
    </submittedName>
</protein>
<evidence type="ECO:0000313" key="2">
    <source>
        <dbReference type="Proteomes" id="UP000176260"/>
    </source>
</evidence>
<dbReference type="AlphaFoldDB" id="A0A1G1XRR9"/>
<name>A0A1G1XRR9_9BACT</name>
<proteinExistence type="predicted"/>
<dbReference type="EMBL" id="MHIA01000007">
    <property type="protein sequence ID" value="OGY42775.1"/>
    <property type="molecule type" value="Genomic_DNA"/>
</dbReference>
<organism evidence="1 2">
    <name type="scientific">Candidatus Buchananbacteria bacterium RBG_13_39_9</name>
    <dbReference type="NCBI Taxonomy" id="1797531"/>
    <lineage>
        <taxon>Bacteria</taxon>
        <taxon>Candidatus Buchananiibacteriota</taxon>
    </lineage>
</organism>
<reference evidence="1 2" key="1">
    <citation type="journal article" date="2016" name="Nat. Commun.">
        <title>Thousands of microbial genomes shed light on interconnected biogeochemical processes in an aquifer system.</title>
        <authorList>
            <person name="Anantharaman K."/>
            <person name="Brown C.T."/>
            <person name="Hug L.A."/>
            <person name="Sharon I."/>
            <person name="Castelle C.J."/>
            <person name="Probst A.J."/>
            <person name="Thomas B.C."/>
            <person name="Singh A."/>
            <person name="Wilkins M.J."/>
            <person name="Karaoz U."/>
            <person name="Brodie E.L."/>
            <person name="Williams K.H."/>
            <person name="Hubbard S.S."/>
            <person name="Banfield J.F."/>
        </authorList>
    </citation>
    <scope>NUCLEOTIDE SEQUENCE [LARGE SCALE GENOMIC DNA]</scope>
</reference>
<gene>
    <name evidence="1" type="ORF">A2Y67_02555</name>
</gene>
<comment type="caution">
    <text evidence="1">The sequence shown here is derived from an EMBL/GenBank/DDBJ whole genome shotgun (WGS) entry which is preliminary data.</text>
</comment>
<dbReference type="Proteomes" id="UP000176260">
    <property type="component" value="Unassembled WGS sequence"/>
</dbReference>
<evidence type="ECO:0000313" key="1">
    <source>
        <dbReference type="EMBL" id="OGY42775.1"/>
    </source>
</evidence>